<evidence type="ECO:0000313" key="1">
    <source>
        <dbReference type="EMBL" id="AYV81347.1"/>
    </source>
</evidence>
<dbReference type="SUPFAM" id="SSF81901">
    <property type="entry name" value="HCP-like"/>
    <property type="match status" value="1"/>
</dbReference>
<dbReference type="InterPro" id="IPR006597">
    <property type="entry name" value="Sel1-like"/>
</dbReference>
<sequence>MSLDEIKEEILNIKENVHSVDFGKKNQAIKAHISAIGSCEERSRLLEWLMQEKFSDNPFVMKIIGNLYEEEDASGKIDKQTAITYYIKAMELGYFCISEYVGYLYYSQNNYLEALKWFHKAIENRNNKTIFVFLYKIYKEGGFGVERNHILSFKYLQMGAELEDESCMFYLGVQYLVPSFEGIVVDYVMAMKWFLKTAENGCHSSCLNIGSLYYFGLGVNKDIDQALAWYELGANDAASSWILYQIGIIYASKKNDIAALEWYKRAADQGSIDALWNSALIHKELGNKVDAIDLFLKAYQKYPEKENKELCRVEISKIILDDELNILNQLLLDSERNKMLAEENERLSAELSFRPGGSGYVAAKEHFESSVNIKYSMI</sequence>
<dbReference type="InterPro" id="IPR011990">
    <property type="entry name" value="TPR-like_helical_dom_sf"/>
</dbReference>
<dbReference type="Pfam" id="PF08238">
    <property type="entry name" value="Sel1"/>
    <property type="match status" value="6"/>
</dbReference>
<gene>
    <name evidence="1" type="ORF">Harvfovirus28_12</name>
</gene>
<dbReference type="SUPFAM" id="SSF48452">
    <property type="entry name" value="TPR-like"/>
    <property type="match status" value="1"/>
</dbReference>
<dbReference type="InterPro" id="IPR050767">
    <property type="entry name" value="Sel1_AlgK"/>
</dbReference>
<organism evidence="1">
    <name type="scientific">Harvfovirus sp</name>
    <dbReference type="NCBI Taxonomy" id="2487768"/>
    <lineage>
        <taxon>Viruses</taxon>
        <taxon>Varidnaviria</taxon>
        <taxon>Bamfordvirae</taxon>
        <taxon>Nucleocytoviricota</taxon>
        <taxon>Megaviricetes</taxon>
        <taxon>Imitervirales</taxon>
        <taxon>Mimiviridae</taxon>
        <taxon>Klosneuvirinae</taxon>
    </lineage>
</organism>
<dbReference type="Gene3D" id="1.25.40.10">
    <property type="entry name" value="Tetratricopeptide repeat domain"/>
    <property type="match status" value="1"/>
</dbReference>
<accession>A0A3G5A292</accession>
<dbReference type="SMART" id="SM00671">
    <property type="entry name" value="SEL1"/>
    <property type="match status" value="6"/>
</dbReference>
<dbReference type="EMBL" id="MK072270">
    <property type="protein sequence ID" value="AYV81347.1"/>
    <property type="molecule type" value="Genomic_DNA"/>
</dbReference>
<protein>
    <submittedName>
        <fullName evidence="1">Sel1 repeat family protein</fullName>
    </submittedName>
</protein>
<proteinExistence type="predicted"/>
<dbReference type="PANTHER" id="PTHR11102:SF160">
    <property type="entry name" value="ERAD-ASSOCIATED E3 UBIQUITIN-PROTEIN LIGASE COMPONENT HRD3"/>
    <property type="match status" value="1"/>
</dbReference>
<name>A0A3G5A292_9VIRU</name>
<reference evidence="1" key="1">
    <citation type="submission" date="2018-10" db="EMBL/GenBank/DDBJ databases">
        <title>Hidden diversity of soil giant viruses.</title>
        <authorList>
            <person name="Schulz F."/>
            <person name="Alteio L."/>
            <person name="Goudeau D."/>
            <person name="Ryan E.M."/>
            <person name="Malmstrom R.R."/>
            <person name="Blanchard J."/>
            <person name="Woyke T."/>
        </authorList>
    </citation>
    <scope>NUCLEOTIDE SEQUENCE</scope>
    <source>
        <strain evidence="1">HAV1</strain>
    </source>
</reference>
<dbReference type="PANTHER" id="PTHR11102">
    <property type="entry name" value="SEL-1-LIKE PROTEIN"/>
    <property type="match status" value="1"/>
</dbReference>